<dbReference type="Pfam" id="PF00672">
    <property type="entry name" value="HAMP"/>
    <property type="match status" value="1"/>
</dbReference>
<dbReference type="InterPro" id="IPR036097">
    <property type="entry name" value="HisK_dim/P_sf"/>
</dbReference>
<dbReference type="SUPFAM" id="SSF158472">
    <property type="entry name" value="HAMP domain-like"/>
    <property type="match status" value="1"/>
</dbReference>
<keyword evidence="16" id="KW-1185">Reference proteome</keyword>
<evidence type="ECO:0000256" key="2">
    <source>
        <dbReference type="ARBA" id="ARBA00004651"/>
    </source>
</evidence>
<dbReference type="Gene3D" id="1.10.287.130">
    <property type="match status" value="1"/>
</dbReference>
<evidence type="ECO:0000256" key="5">
    <source>
        <dbReference type="ARBA" id="ARBA00022553"/>
    </source>
</evidence>
<evidence type="ECO:0000256" key="4">
    <source>
        <dbReference type="ARBA" id="ARBA00022475"/>
    </source>
</evidence>
<feature type="transmembrane region" description="Helical" evidence="12">
    <location>
        <begin position="12"/>
        <end position="37"/>
    </location>
</feature>
<name>A0ABS2H4F9_9BACL</name>
<evidence type="ECO:0000313" key="15">
    <source>
        <dbReference type="EMBL" id="MBM6996377.1"/>
    </source>
</evidence>
<dbReference type="SUPFAM" id="SSF55874">
    <property type="entry name" value="ATPase domain of HSP90 chaperone/DNA topoisomerase II/histidine kinase"/>
    <property type="match status" value="1"/>
</dbReference>
<dbReference type="PROSITE" id="PS50109">
    <property type="entry name" value="HIS_KIN"/>
    <property type="match status" value="1"/>
</dbReference>
<dbReference type="Proteomes" id="UP001516620">
    <property type="component" value="Unassembled WGS sequence"/>
</dbReference>
<keyword evidence="5" id="KW-0597">Phosphoprotein</keyword>
<evidence type="ECO:0000256" key="12">
    <source>
        <dbReference type="SAM" id="Phobius"/>
    </source>
</evidence>
<keyword evidence="7" id="KW-0547">Nucleotide-binding</keyword>
<feature type="domain" description="HAMP" evidence="14">
    <location>
        <begin position="191"/>
        <end position="243"/>
    </location>
</feature>
<evidence type="ECO:0000259" key="13">
    <source>
        <dbReference type="PROSITE" id="PS50109"/>
    </source>
</evidence>
<dbReference type="InterPro" id="IPR036890">
    <property type="entry name" value="HATPase_C_sf"/>
</dbReference>
<sequence>MIKKGIGRQIVLHYFIVVFVTLFMVEFIFTLAIRMYYYDTIYNHMSNHSMWASDYFQKFVRLNAEGDPDYFTEMLRTFELDNTELMILDRSGEVKASTNAFQADKAIQTSDVPQALAGSVGKWIGRQTATGELVMAVSRPLQIQGQTQYIVRYVTSMESVNSKLLNLTFMSIAVSAAVLALVTLFSIGLANSIVRPINNIRAVSAQMARGKFDARIKGNYRYELGELASTLNYMAEEIVRSNQIKDDFISSISHELRTPLTGIKGWSETLTSGGFDPEETKIGMGIIAKETDRLIGLVEEILDFSKLQSNEMKLVIGEVNLKELLQETMLNVWAKAEQKQIQLKLEDKTEGSAIVSGDGNRLKQVFLNVVDNAIKFSHEQSWIHLVISRVENERVRVEVIDTGIGISEEYLNKVKDRFFQVNHQGGGTGLGLAISQQLVELHHGAMEIHSELGVGTTVSVTLPLLSDNQTKGTPVGTQTQ</sequence>
<comment type="subcellular location">
    <subcellularLocation>
        <location evidence="2">Cell membrane</location>
        <topology evidence="2">Multi-pass membrane protein</topology>
    </subcellularLocation>
</comment>
<evidence type="ECO:0000256" key="1">
    <source>
        <dbReference type="ARBA" id="ARBA00000085"/>
    </source>
</evidence>
<dbReference type="PROSITE" id="PS50885">
    <property type="entry name" value="HAMP"/>
    <property type="match status" value="1"/>
</dbReference>
<keyword evidence="8 15" id="KW-0418">Kinase</keyword>
<feature type="transmembrane region" description="Helical" evidence="12">
    <location>
        <begin position="167"/>
        <end position="190"/>
    </location>
</feature>
<proteinExistence type="predicted"/>
<protein>
    <recommendedName>
        <fullName evidence="3">histidine kinase</fullName>
        <ecNumber evidence="3">2.7.13.3</ecNumber>
    </recommendedName>
</protein>
<keyword evidence="12" id="KW-1133">Transmembrane helix</keyword>
<evidence type="ECO:0000256" key="11">
    <source>
        <dbReference type="ARBA" id="ARBA00023136"/>
    </source>
</evidence>
<evidence type="ECO:0000256" key="7">
    <source>
        <dbReference type="ARBA" id="ARBA00022741"/>
    </source>
</evidence>
<evidence type="ECO:0000256" key="3">
    <source>
        <dbReference type="ARBA" id="ARBA00012438"/>
    </source>
</evidence>
<dbReference type="SMART" id="SM00388">
    <property type="entry name" value="HisKA"/>
    <property type="match status" value="1"/>
</dbReference>
<evidence type="ECO:0000313" key="16">
    <source>
        <dbReference type="Proteomes" id="UP001516620"/>
    </source>
</evidence>
<accession>A0ABS2H4F9</accession>
<keyword evidence="4" id="KW-1003">Cell membrane</keyword>
<evidence type="ECO:0000259" key="14">
    <source>
        <dbReference type="PROSITE" id="PS50885"/>
    </source>
</evidence>
<dbReference type="PRINTS" id="PR00344">
    <property type="entry name" value="BCTRLSENSOR"/>
</dbReference>
<dbReference type="InterPro" id="IPR003661">
    <property type="entry name" value="HisK_dim/P_dom"/>
</dbReference>
<dbReference type="RefSeq" id="WP_193416199.1">
    <property type="nucleotide sequence ID" value="NZ_JADCNN020000009.1"/>
</dbReference>
<dbReference type="InterPro" id="IPR003594">
    <property type="entry name" value="HATPase_dom"/>
</dbReference>
<dbReference type="InterPro" id="IPR003660">
    <property type="entry name" value="HAMP_dom"/>
</dbReference>
<comment type="caution">
    <text evidence="15">The sequence shown here is derived from an EMBL/GenBank/DDBJ whole genome shotgun (WGS) entry which is preliminary data.</text>
</comment>
<evidence type="ECO:0000256" key="10">
    <source>
        <dbReference type="ARBA" id="ARBA00023012"/>
    </source>
</evidence>
<gene>
    <name evidence="15" type="ORF">IM700_012040</name>
</gene>
<organism evidence="15 16">
    <name type="scientific">Paenibacillus rhizolycopersici</name>
    <dbReference type="NCBI Taxonomy" id="2780073"/>
    <lineage>
        <taxon>Bacteria</taxon>
        <taxon>Bacillati</taxon>
        <taxon>Bacillota</taxon>
        <taxon>Bacilli</taxon>
        <taxon>Bacillales</taxon>
        <taxon>Paenibacillaceae</taxon>
        <taxon>Paenibacillus</taxon>
    </lineage>
</organism>
<dbReference type="Gene3D" id="6.10.340.10">
    <property type="match status" value="1"/>
</dbReference>
<dbReference type="SUPFAM" id="SSF47384">
    <property type="entry name" value="Homodimeric domain of signal transducing histidine kinase"/>
    <property type="match status" value="1"/>
</dbReference>
<evidence type="ECO:0000256" key="6">
    <source>
        <dbReference type="ARBA" id="ARBA00022679"/>
    </source>
</evidence>
<keyword evidence="11 12" id="KW-0472">Membrane</keyword>
<dbReference type="CDD" id="cd00082">
    <property type="entry name" value="HisKA"/>
    <property type="match status" value="1"/>
</dbReference>
<keyword evidence="9" id="KW-0067">ATP-binding</keyword>
<dbReference type="InterPro" id="IPR005467">
    <property type="entry name" value="His_kinase_dom"/>
</dbReference>
<feature type="domain" description="Histidine kinase" evidence="13">
    <location>
        <begin position="251"/>
        <end position="466"/>
    </location>
</feature>
<dbReference type="PANTHER" id="PTHR43047:SF72">
    <property type="entry name" value="OSMOSENSING HISTIDINE PROTEIN KINASE SLN1"/>
    <property type="match status" value="1"/>
</dbReference>
<dbReference type="GO" id="GO:0016301">
    <property type="term" value="F:kinase activity"/>
    <property type="evidence" value="ECO:0007669"/>
    <property type="project" value="UniProtKB-KW"/>
</dbReference>
<dbReference type="InterPro" id="IPR004358">
    <property type="entry name" value="Sig_transdc_His_kin-like_C"/>
</dbReference>
<keyword evidence="10" id="KW-0902">Two-component regulatory system</keyword>
<dbReference type="EC" id="2.7.13.3" evidence="3"/>
<evidence type="ECO:0000256" key="9">
    <source>
        <dbReference type="ARBA" id="ARBA00022840"/>
    </source>
</evidence>
<dbReference type="Gene3D" id="3.30.565.10">
    <property type="entry name" value="Histidine kinase-like ATPase, C-terminal domain"/>
    <property type="match status" value="1"/>
</dbReference>
<evidence type="ECO:0000256" key="8">
    <source>
        <dbReference type="ARBA" id="ARBA00022777"/>
    </source>
</evidence>
<reference evidence="15 16" key="1">
    <citation type="submission" date="2021-01" db="EMBL/GenBank/DDBJ databases">
        <title>Paenibacillus sp.nov. isolated from the rhizosphere soil of tomato plant.</title>
        <authorList>
            <person name="Thin K.K."/>
            <person name="Zhang X."/>
            <person name="He S."/>
        </authorList>
    </citation>
    <scope>NUCLEOTIDE SEQUENCE [LARGE SCALE GENOMIC DNA]</scope>
    <source>
        <strain evidence="15 16">DXFW5</strain>
    </source>
</reference>
<dbReference type="Pfam" id="PF02518">
    <property type="entry name" value="HATPase_c"/>
    <property type="match status" value="1"/>
</dbReference>
<dbReference type="SMART" id="SM00304">
    <property type="entry name" value="HAMP"/>
    <property type="match status" value="1"/>
</dbReference>
<comment type="catalytic activity">
    <reaction evidence="1">
        <text>ATP + protein L-histidine = ADP + protein N-phospho-L-histidine.</text>
        <dbReference type="EC" id="2.7.13.3"/>
    </reaction>
</comment>
<keyword evidence="6" id="KW-0808">Transferase</keyword>
<dbReference type="CDD" id="cd06225">
    <property type="entry name" value="HAMP"/>
    <property type="match status" value="1"/>
</dbReference>
<dbReference type="SMART" id="SM00387">
    <property type="entry name" value="HATPase_c"/>
    <property type="match status" value="1"/>
</dbReference>
<dbReference type="PANTHER" id="PTHR43047">
    <property type="entry name" value="TWO-COMPONENT HISTIDINE PROTEIN KINASE"/>
    <property type="match status" value="1"/>
</dbReference>
<dbReference type="Pfam" id="PF00512">
    <property type="entry name" value="HisKA"/>
    <property type="match status" value="1"/>
</dbReference>
<dbReference type="EMBL" id="JADCNN020000009">
    <property type="protein sequence ID" value="MBM6996377.1"/>
    <property type="molecule type" value="Genomic_DNA"/>
</dbReference>
<keyword evidence="12" id="KW-0812">Transmembrane</keyword>